<proteinExistence type="inferred from homology"/>
<evidence type="ECO:0000313" key="15">
    <source>
        <dbReference type="EMBL" id="EED92053.1"/>
    </source>
</evidence>
<evidence type="ECO:0000256" key="12">
    <source>
        <dbReference type="ARBA" id="ARBA00081060"/>
    </source>
</evidence>
<keyword evidence="3" id="KW-0663">Pyridoxal phosphate</keyword>
<protein>
    <recommendedName>
        <fullName evidence="10">Serine racemase</fullName>
        <ecNumber evidence="9">5.1.1.18</ecNumber>
    </recommendedName>
    <alternativeName>
        <fullName evidence="11">D-serine ammonia-lyase</fullName>
    </alternativeName>
    <alternativeName>
        <fullName evidence="13">D-serine dehydratase</fullName>
    </alternativeName>
    <alternativeName>
        <fullName evidence="12">L-serine ammonia-lyase</fullName>
    </alternativeName>
    <alternativeName>
        <fullName evidence="5">L-serine dehydratase</fullName>
    </alternativeName>
</protein>
<comment type="catalytic activity">
    <reaction evidence="6">
        <text>D-serine = pyruvate + NH4(+)</text>
        <dbReference type="Rhea" id="RHEA:13977"/>
        <dbReference type="ChEBI" id="CHEBI:15361"/>
        <dbReference type="ChEBI" id="CHEBI:28938"/>
        <dbReference type="ChEBI" id="CHEBI:35247"/>
        <dbReference type="EC" id="4.3.1.18"/>
    </reaction>
</comment>
<dbReference type="InterPro" id="IPR036052">
    <property type="entry name" value="TrpB-like_PALP_sf"/>
</dbReference>
<dbReference type="Pfam" id="PF00291">
    <property type="entry name" value="PALP"/>
    <property type="match status" value="1"/>
</dbReference>
<dbReference type="InterPro" id="IPR045865">
    <property type="entry name" value="ACT-like_dom_sf"/>
</dbReference>
<dbReference type="OMA" id="QTQHLGQ"/>
<evidence type="ECO:0000256" key="9">
    <source>
        <dbReference type="ARBA" id="ARBA00066592"/>
    </source>
</evidence>
<comment type="cofactor">
    <cofactor evidence="1">
        <name>pyridoxal 5'-phosphate</name>
        <dbReference type="ChEBI" id="CHEBI:597326"/>
    </cofactor>
</comment>
<feature type="domain" description="Tryptophan synthase beta chain-like PALP" evidence="14">
    <location>
        <begin position="12"/>
        <end position="308"/>
    </location>
</feature>
<evidence type="ECO:0000256" key="3">
    <source>
        <dbReference type="ARBA" id="ARBA00022898"/>
    </source>
</evidence>
<dbReference type="GO" id="GO:0006565">
    <property type="term" value="P:L-serine catabolic process"/>
    <property type="evidence" value="ECO:0000318"/>
    <property type="project" value="GO_Central"/>
</dbReference>
<evidence type="ECO:0000256" key="11">
    <source>
        <dbReference type="ARBA" id="ARBA00076108"/>
    </source>
</evidence>
<dbReference type="GO" id="GO:0008721">
    <property type="term" value="F:D-serine ammonia-lyase activity"/>
    <property type="evidence" value="ECO:0007669"/>
    <property type="project" value="UniProtKB-EC"/>
</dbReference>
<dbReference type="eggNOG" id="KOG1250">
    <property type="taxonomic scope" value="Eukaryota"/>
</dbReference>
<reference evidence="15 16" key="2">
    <citation type="journal article" date="2008" name="Nature">
        <title>The Phaeodactylum genome reveals the evolutionary history of diatom genomes.</title>
        <authorList>
            <person name="Bowler C."/>
            <person name="Allen A.E."/>
            <person name="Badger J.H."/>
            <person name="Grimwood J."/>
            <person name="Jabbari K."/>
            <person name="Kuo A."/>
            <person name="Maheswari U."/>
            <person name="Martens C."/>
            <person name="Maumus F."/>
            <person name="Otillar R.P."/>
            <person name="Rayko E."/>
            <person name="Salamov A."/>
            <person name="Vandepoele K."/>
            <person name="Beszteri B."/>
            <person name="Gruber A."/>
            <person name="Heijde M."/>
            <person name="Katinka M."/>
            <person name="Mock T."/>
            <person name="Valentin K."/>
            <person name="Verret F."/>
            <person name="Berges J.A."/>
            <person name="Brownlee C."/>
            <person name="Cadoret J.P."/>
            <person name="Chiovitti A."/>
            <person name="Choi C.J."/>
            <person name="Coesel S."/>
            <person name="De Martino A."/>
            <person name="Detter J.C."/>
            <person name="Durkin C."/>
            <person name="Falciatore A."/>
            <person name="Fournet J."/>
            <person name="Haruta M."/>
            <person name="Huysman M.J."/>
            <person name="Jenkins B.D."/>
            <person name="Jiroutova K."/>
            <person name="Jorgensen R.E."/>
            <person name="Joubert Y."/>
            <person name="Kaplan A."/>
            <person name="Kroger N."/>
            <person name="Kroth P.G."/>
            <person name="La Roche J."/>
            <person name="Lindquist E."/>
            <person name="Lommer M."/>
            <person name="Martin-Jezequel V."/>
            <person name="Lopez P.J."/>
            <person name="Lucas S."/>
            <person name="Mangogna M."/>
            <person name="McGinnis K."/>
            <person name="Medlin L.K."/>
            <person name="Montsant A."/>
            <person name="Oudot-Le Secq M.P."/>
            <person name="Napoli C."/>
            <person name="Obornik M."/>
            <person name="Parker M.S."/>
            <person name="Petit J.L."/>
            <person name="Porcel B.M."/>
            <person name="Poulsen N."/>
            <person name="Robison M."/>
            <person name="Rychlewski L."/>
            <person name="Rynearson T.A."/>
            <person name="Schmutz J."/>
            <person name="Shapiro H."/>
            <person name="Siaut M."/>
            <person name="Stanley M."/>
            <person name="Sussman M.R."/>
            <person name="Taylor A.R."/>
            <person name="Vardi A."/>
            <person name="von Dassow P."/>
            <person name="Vyverman W."/>
            <person name="Willis A."/>
            <person name="Wyrwicz L.S."/>
            <person name="Rokhsar D.S."/>
            <person name="Weissenbach J."/>
            <person name="Armbrust E.V."/>
            <person name="Green B.R."/>
            <person name="Van de Peer Y."/>
            <person name="Grigoriev I.V."/>
        </authorList>
    </citation>
    <scope>NUCLEOTIDE SEQUENCE [LARGE SCALE GENOMIC DNA]</scope>
    <source>
        <strain evidence="15 16">CCMP1335</strain>
    </source>
</reference>
<evidence type="ECO:0000256" key="6">
    <source>
        <dbReference type="ARBA" id="ARBA00050422"/>
    </source>
</evidence>
<dbReference type="AlphaFoldDB" id="B8C333"/>
<dbReference type="FunFam" id="3.40.50.1100:FF:000041">
    <property type="entry name" value="Threonine ammonia-lyase, variant"/>
    <property type="match status" value="1"/>
</dbReference>
<dbReference type="CDD" id="cd04886">
    <property type="entry name" value="ACT_ThrD-II-like"/>
    <property type="match status" value="1"/>
</dbReference>
<organism evidence="15 16">
    <name type="scientific">Thalassiosira pseudonana</name>
    <name type="common">Marine diatom</name>
    <name type="synonym">Cyclotella nana</name>
    <dbReference type="NCBI Taxonomy" id="35128"/>
    <lineage>
        <taxon>Eukaryota</taxon>
        <taxon>Sar</taxon>
        <taxon>Stramenopiles</taxon>
        <taxon>Ochrophyta</taxon>
        <taxon>Bacillariophyta</taxon>
        <taxon>Coscinodiscophyceae</taxon>
        <taxon>Thalassiosirophycidae</taxon>
        <taxon>Thalassiosirales</taxon>
        <taxon>Thalassiosiraceae</taxon>
        <taxon>Thalassiosira</taxon>
    </lineage>
</organism>
<dbReference type="GO" id="GO:0005524">
    <property type="term" value="F:ATP binding"/>
    <property type="evidence" value="ECO:0007669"/>
    <property type="project" value="UniProtKB-ARBA"/>
</dbReference>
<comment type="similarity">
    <text evidence="2">Belongs to the serine/threonine dehydratase family.</text>
</comment>
<dbReference type="InterPro" id="IPR001926">
    <property type="entry name" value="TrpB-like_PALP"/>
</dbReference>
<dbReference type="GO" id="GO:0030170">
    <property type="term" value="F:pyridoxal phosphate binding"/>
    <property type="evidence" value="ECO:0007669"/>
    <property type="project" value="UniProtKB-ARBA"/>
</dbReference>
<comment type="catalytic activity">
    <reaction evidence="7">
        <text>L-serine = D-serine</text>
        <dbReference type="Rhea" id="RHEA:10980"/>
        <dbReference type="ChEBI" id="CHEBI:33384"/>
        <dbReference type="ChEBI" id="CHEBI:35247"/>
        <dbReference type="EC" id="5.1.1.18"/>
    </reaction>
</comment>
<evidence type="ECO:0000313" key="16">
    <source>
        <dbReference type="Proteomes" id="UP000001449"/>
    </source>
</evidence>
<dbReference type="InParanoid" id="B8C333"/>
<dbReference type="Gene3D" id="3.40.50.1100">
    <property type="match status" value="2"/>
</dbReference>
<name>B8C333_THAPS</name>
<keyword evidence="4" id="KW-0456">Lyase</keyword>
<dbReference type="CDD" id="cd01562">
    <property type="entry name" value="Thr-dehyd"/>
    <property type="match status" value="1"/>
</dbReference>
<dbReference type="KEGG" id="tps:THAPSDRAFT_14147"/>
<dbReference type="FunFam" id="3.40.50.1100:FF:000007">
    <property type="entry name" value="L-threonine dehydratase catabolic TdcB"/>
    <property type="match status" value="1"/>
</dbReference>
<dbReference type="PaxDb" id="35128-Thaps14147"/>
<evidence type="ECO:0000256" key="2">
    <source>
        <dbReference type="ARBA" id="ARBA00010869"/>
    </source>
</evidence>
<keyword evidence="16" id="KW-1185">Reference proteome</keyword>
<feature type="non-terminal residue" evidence="15">
    <location>
        <position position="1"/>
    </location>
</feature>
<evidence type="ECO:0000256" key="13">
    <source>
        <dbReference type="ARBA" id="ARBA00081761"/>
    </source>
</evidence>
<dbReference type="SUPFAM" id="SSF55021">
    <property type="entry name" value="ACT-like"/>
    <property type="match status" value="1"/>
</dbReference>
<evidence type="ECO:0000256" key="1">
    <source>
        <dbReference type="ARBA" id="ARBA00001933"/>
    </source>
</evidence>
<dbReference type="HOGENOM" id="CLU_021152_4_1_1"/>
<evidence type="ECO:0000256" key="7">
    <source>
        <dbReference type="ARBA" id="ARBA00051769"/>
    </source>
</evidence>
<dbReference type="GO" id="GO:0030378">
    <property type="term" value="F:serine racemase activity"/>
    <property type="evidence" value="ECO:0007669"/>
    <property type="project" value="UniProtKB-EC"/>
</dbReference>
<dbReference type="EMBL" id="CM000642">
    <property type="protein sequence ID" value="EED92053.1"/>
    <property type="molecule type" value="Genomic_DNA"/>
</dbReference>
<dbReference type="RefSeq" id="XP_002290301.1">
    <property type="nucleotide sequence ID" value="XM_002290265.1"/>
</dbReference>
<gene>
    <name evidence="15" type="ORF">THAPSDRAFT_14147</name>
</gene>
<evidence type="ECO:0000256" key="5">
    <source>
        <dbReference type="ARBA" id="ARBA00031418"/>
    </source>
</evidence>
<dbReference type="InterPro" id="IPR050147">
    <property type="entry name" value="Ser/Thr_Dehydratase"/>
</dbReference>
<dbReference type="EC" id="5.1.1.18" evidence="9"/>
<evidence type="ECO:0000256" key="10">
    <source>
        <dbReference type="ARBA" id="ARBA00070760"/>
    </source>
</evidence>
<evidence type="ECO:0000256" key="8">
    <source>
        <dbReference type="ARBA" id="ARBA00056426"/>
    </source>
</evidence>
<reference evidence="15 16" key="1">
    <citation type="journal article" date="2004" name="Science">
        <title>The genome of the diatom Thalassiosira pseudonana: ecology, evolution, and metabolism.</title>
        <authorList>
            <person name="Armbrust E.V."/>
            <person name="Berges J.A."/>
            <person name="Bowler C."/>
            <person name="Green B.R."/>
            <person name="Martinez D."/>
            <person name="Putnam N.H."/>
            <person name="Zhou S."/>
            <person name="Allen A.E."/>
            <person name="Apt K.E."/>
            <person name="Bechner M."/>
            <person name="Brzezinski M.A."/>
            <person name="Chaal B.K."/>
            <person name="Chiovitti A."/>
            <person name="Davis A.K."/>
            <person name="Demarest M.S."/>
            <person name="Detter J.C."/>
            <person name="Glavina T."/>
            <person name="Goodstein D."/>
            <person name="Hadi M.Z."/>
            <person name="Hellsten U."/>
            <person name="Hildebrand M."/>
            <person name="Jenkins B.D."/>
            <person name="Jurka J."/>
            <person name="Kapitonov V.V."/>
            <person name="Kroger N."/>
            <person name="Lau W.W."/>
            <person name="Lane T.W."/>
            <person name="Larimer F.W."/>
            <person name="Lippmeier J.C."/>
            <person name="Lucas S."/>
            <person name="Medina M."/>
            <person name="Montsant A."/>
            <person name="Obornik M."/>
            <person name="Parker M.S."/>
            <person name="Palenik B."/>
            <person name="Pazour G.J."/>
            <person name="Richardson P.M."/>
            <person name="Rynearson T.A."/>
            <person name="Saito M.A."/>
            <person name="Schwartz D.C."/>
            <person name="Thamatrakoln K."/>
            <person name="Valentin K."/>
            <person name="Vardi A."/>
            <person name="Wilkerson F.P."/>
            <person name="Rokhsar D.S."/>
        </authorList>
    </citation>
    <scope>NUCLEOTIDE SEQUENCE [LARGE SCALE GENOMIC DNA]</scope>
    <source>
        <strain evidence="15 16">CCMP1335</strain>
    </source>
</reference>
<dbReference type="GeneID" id="7453205"/>
<dbReference type="Proteomes" id="UP000001449">
    <property type="component" value="Chromosome 5"/>
</dbReference>
<dbReference type="PANTHER" id="PTHR48078:SF19">
    <property type="entry name" value="ACT DOMAIN-CONTAINING PROTEIN"/>
    <property type="match status" value="1"/>
</dbReference>
<dbReference type="InterPro" id="IPR044561">
    <property type="entry name" value="ACT_ThrD-II-like"/>
</dbReference>
<dbReference type="STRING" id="35128.B8C333"/>
<accession>B8C333</accession>
<evidence type="ECO:0000259" key="14">
    <source>
        <dbReference type="Pfam" id="PF00291"/>
    </source>
</evidence>
<feature type="non-terminal residue" evidence="15">
    <location>
        <position position="396"/>
    </location>
</feature>
<comment type="function">
    <text evidence="8">Catalyzes the synthesis of D-serine from L-serine. D-serine is a key coagonist with glutamate at NMDA receptors. Has dehydratase activity towards both L-serine and D-serine.</text>
</comment>
<dbReference type="SUPFAM" id="SSF53686">
    <property type="entry name" value="Tryptophan synthase beta subunit-like PLP-dependent enzymes"/>
    <property type="match status" value="1"/>
</dbReference>
<sequence length="396" mass="41892">FADISRANVAIRNGVIRTPCKKSYFLSELLGANIFLKTEFQQFTGSFKERGARNAILQLLREQGDCVRNTGVIAASAGNHALALAYHGKDLGVPVTVVMPTVAPLAKVDKCKKFGARIIIEGAHIGESKEFAERLGATEGLSYVNGYDDPPIIAGAGTIGIEIIEDVPCVDAVVVPIGGAGLIAGISAAVKTLKPDVLVYGVEPEFAASYTSALQAGKPVPAIVTPTLADGLAVPVVGPHAFEVARHYVDECVLCTEKEVSLAILRLIENEKMVVEGGGATGLAALLPGAKLDRPELKGKNIVVPLCGGNIDTTVLGRVIERGLAADDRMRNFIATVSDRPGGIGRLTTLLGEVGASIKDMYHERAFMYSNIDHVKVKVVVELQGKDHARQLKQAL</sequence>
<dbReference type="GO" id="GO:0003941">
    <property type="term" value="F:L-serine ammonia-lyase activity"/>
    <property type="evidence" value="ECO:0000318"/>
    <property type="project" value="GO_Central"/>
</dbReference>
<dbReference type="PANTHER" id="PTHR48078">
    <property type="entry name" value="THREONINE DEHYDRATASE, MITOCHONDRIAL-RELATED"/>
    <property type="match status" value="1"/>
</dbReference>
<evidence type="ECO:0000256" key="4">
    <source>
        <dbReference type="ARBA" id="ARBA00023239"/>
    </source>
</evidence>